<dbReference type="CDD" id="cd00340">
    <property type="entry name" value="GSH_Peroxidase"/>
    <property type="match status" value="1"/>
</dbReference>
<dbReference type="PANTHER" id="PTHR11592">
    <property type="entry name" value="GLUTATHIONE PEROXIDASE"/>
    <property type="match status" value="1"/>
</dbReference>
<evidence type="ECO:0000256" key="4">
    <source>
        <dbReference type="RuleBase" id="RU000499"/>
    </source>
</evidence>
<evidence type="ECO:0000256" key="3">
    <source>
        <dbReference type="ARBA" id="ARBA00023002"/>
    </source>
</evidence>
<keyword evidence="3 4" id="KW-0560">Oxidoreductase</keyword>
<dbReference type="PANTHER" id="PTHR11592:SF78">
    <property type="entry name" value="GLUTATHIONE PEROXIDASE"/>
    <property type="match status" value="1"/>
</dbReference>
<dbReference type="PRINTS" id="PR01011">
    <property type="entry name" value="GLUTPROXDASE"/>
</dbReference>
<dbReference type="SUPFAM" id="SSF52833">
    <property type="entry name" value="Thioredoxin-like"/>
    <property type="match status" value="1"/>
</dbReference>
<evidence type="ECO:0000256" key="2">
    <source>
        <dbReference type="ARBA" id="ARBA00022559"/>
    </source>
</evidence>
<evidence type="ECO:0000256" key="1">
    <source>
        <dbReference type="ARBA" id="ARBA00006926"/>
    </source>
</evidence>
<dbReference type="Pfam" id="PF00255">
    <property type="entry name" value="GSHPx"/>
    <property type="match status" value="1"/>
</dbReference>
<name>A0ABP7YGU7_9SPHI</name>
<dbReference type="InterPro" id="IPR029759">
    <property type="entry name" value="GPX_AS"/>
</dbReference>
<evidence type="ECO:0000313" key="6">
    <source>
        <dbReference type="Proteomes" id="UP001500101"/>
    </source>
</evidence>
<organism evidence="5 6">
    <name type="scientific">Sphingobacterium kyonggiense</name>
    <dbReference type="NCBI Taxonomy" id="714075"/>
    <lineage>
        <taxon>Bacteria</taxon>
        <taxon>Pseudomonadati</taxon>
        <taxon>Bacteroidota</taxon>
        <taxon>Sphingobacteriia</taxon>
        <taxon>Sphingobacteriales</taxon>
        <taxon>Sphingobacteriaceae</taxon>
        <taxon>Sphingobacterium</taxon>
    </lineage>
</organism>
<comment type="similarity">
    <text evidence="1 4">Belongs to the glutathione peroxidase family.</text>
</comment>
<evidence type="ECO:0000313" key="5">
    <source>
        <dbReference type="EMBL" id="GAA4136089.1"/>
    </source>
</evidence>
<dbReference type="Gene3D" id="3.40.30.10">
    <property type="entry name" value="Glutaredoxin"/>
    <property type="match status" value="1"/>
</dbReference>
<keyword evidence="2 4" id="KW-0575">Peroxidase</keyword>
<gene>
    <name evidence="5" type="primary">bsaA</name>
    <name evidence="5" type="ORF">GCM10022216_10560</name>
</gene>
<dbReference type="Proteomes" id="UP001500101">
    <property type="component" value="Unassembled WGS sequence"/>
</dbReference>
<dbReference type="EMBL" id="BAAAZI010000006">
    <property type="protein sequence ID" value="GAA4136089.1"/>
    <property type="molecule type" value="Genomic_DNA"/>
</dbReference>
<accession>A0ABP7YGU7</accession>
<dbReference type="InterPro" id="IPR036249">
    <property type="entry name" value="Thioredoxin-like_sf"/>
</dbReference>
<dbReference type="PROSITE" id="PS00460">
    <property type="entry name" value="GLUTATHIONE_PEROXID_1"/>
    <property type="match status" value="1"/>
</dbReference>
<dbReference type="PIRSF" id="PIRSF000303">
    <property type="entry name" value="Glutathion_perox"/>
    <property type="match status" value="1"/>
</dbReference>
<dbReference type="InterPro" id="IPR000889">
    <property type="entry name" value="Glutathione_peroxidase"/>
</dbReference>
<dbReference type="PROSITE" id="PS51355">
    <property type="entry name" value="GLUTATHIONE_PEROXID_3"/>
    <property type="match status" value="1"/>
</dbReference>
<dbReference type="RefSeq" id="WP_344673573.1">
    <property type="nucleotide sequence ID" value="NZ_BAAAZI010000006.1"/>
</dbReference>
<keyword evidence="6" id="KW-1185">Reference proteome</keyword>
<sequence length="168" mass="19286">MYSLIMVFTLLFQQPTVYDYSFKTLDGKKVSLSEFKGRPMLIVNTASKCGFTPQYKELQELHKKYGDKLVVIGFPSDNFKNQEFGSSKEIAEFCEKNFGVTFLLSDKVDVTGEKMDPLFKYLTTAENPDFTGAINWNFEKFLIGKDGKLAHRYRSKVTPMDQSIIKNL</sequence>
<comment type="caution">
    <text evidence="5">The sequence shown here is derived from an EMBL/GenBank/DDBJ whole genome shotgun (WGS) entry which is preliminary data.</text>
</comment>
<dbReference type="GO" id="GO:0004601">
    <property type="term" value="F:peroxidase activity"/>
    <property type="evidence" value="ECO:0007669"/>
    <property type="project" value="UniProtKB-KW"/>
</dbReference>
<protein>
    <recommendedName>
        <fullName evidence="4">Glutathione peroxidase</fullName>
    </recommendedName>
</protein>
<proteinExistence type="inferred from homology"/>
<reference evidence="6" key="1">
    <citation type="journal article" date="2019" name="Int. J. Syst. Evol. Microbiol.">
        <title>The Global Catalogue of Microorganisms (GCM) 10K type strain sequencing project: providing services to taxonomists for standard genome sequencing and annotation.</title>
        <authorList>
            <consortium name="The Broad Institute Genomics Platform"/>
            <consortium name="The Broad Institute Genome Sequencing Center for Infectious Disease"/>
            <person name="Wu L."/>
            <person name="Ma J."/>
        </authorList>
    </citation>
    <scope>NUCLEOTIDE SEQUENCE [LARGE SCALE GENOMIC DNA]</scope>
    <source>
        <strain evidence="6">JCM 16704</strain>
    </source>
</reference>